<evidence type="ECO:0000256" key="1">
    <source>
        <dbReference type="SAM" id="SignalP"/>
    </source>
</evidence>
<reference evidence="3" key="1">
    <citation type="journal article" date="2019" name="Int. J. Syst. Evol. Microbiol.">
        <title>The Global Catalogue of Microorganisms (GCM) 10K type strain sequencing project: providing services to taxonomists for standard genome sequencing and annotation.</title>
        <authorList>
            <consortium name="The Broad Institute Genomics Platform"/>
            <consortium name="The Broad Institute Genome Sequencing Center for Infectious Disease"/>
            <person name="Wu L."/>
            <person name="Ma J."/>
        </authorList>
    </citation>
    <scope>NUCLEOTIDE SEQUENCE [LARGE SCALE GENOMIC DNA]</scope>
    <source>
        <strain evidence="3">JCM 13250</strain>
    </source>
</reference>
<dbReference type="RefSeq" id="WP_344128357.1">
    <property type="nucleotide sequence ID" value="NZ_BAAALT010000046.1"/>
</dbReference>
<accession>A0ABP4XZY4</accession>
<proteinExistence type="predicted"/>
<comment type="caution">
    <text evidence="2">The sequence shown here is derived from an EMBL/GenBank/DDBJ whole genome shotgun (WGS) entry which is preliminary data.</text>
</comment>
<organism evidence="2 3">
    <name type="scientific">Luedemannella flava</name>
    <dbReference type="NCBI Taxonomy" id="349316"/>
    <lineage>
        <taxon>Bacteria</taxon>
        <taxon>Bacillati</taxon>
        <taxon>Actinomycetota</taxon>
        <taxon>Actinomycetes</taxon>
        <taxon>Micromonosporales</taxon>
        <taxon>Micromonosporaceae</taxon>
        <taxon>Luedemannella</taxon>
    </lineage>
</organism>
<protein>
    <recommendedName>
        <fullName evidence="4">Lipoprotein</fullName>
    </recommendedName>
</protein>
<evidence type="ECO:0000313" key="2">
    <source>
        <dbReference type="EMBL" id="GAA1796949.1"/>
    </source>
</evidence>
<feature type="signal peptide" evidence="1">
    <location>
        <begin position="1"/>
        <end position="24"/>
    </location>
</feature>
<sequence>MLRKYRWIPLVAVVATGALLSACGGQKPVTPTAPGTTSVATQNAPGAPPGAGMLSGITVHRTGGIAGVDEKLVVTPAGSWTYTNGRTGKTETGNFTPDQALALTEIASDPGLPQAIADSAPKGVCNDGFNYAIEVAGRSHRLEDCGELKPLVGALLGKLTEATPL</sequence>
<evidence type="ECO:0008006" key="4">
    <source>
        <dbReference type="Google" id="ProtNLM"/>
    </source>
</evidence>
<name>A0ABP4XZY4_9ACTN</name>
<dbReference type="EMBL" id="BAAALT010000046">
    <property type="protein sequence ID" value="GAA1796949.1"/>
    <property type="molecule type" value="Genomic_DNA"/>
</dbReference>
<keyword evidence="1" id="KW-0732">Signal</keyword>
<keyword evidence="3" id="KW-1185">Reference proteome</keyword>
<dbReference type="PROSITE" id="PS51257">
    <property type="entry name" value="PROKAR_LIPOPROTEIN"/>
    <property type="match status" value="1"/>
</dbReference>
<feature type="chain" id="PRO_5047240093" description="Lipoprotein" evidence="1">
    <location>
        <begin position="25"/>
        <end position="165"/>
    </location>
</feature>
<evidence type="ECO:0000313" key="3">
    <source>
        <dbReference type="Proteomes" id="UP001500218"/>
    </source>
</evidence>
<dbReference type="Proteomes" id="UP001500218">
    <property type="component" value="Unassembled WGS sequence"/>
</dbReference>
<gene>
    <name evidence="2" type="ORF">GCM10009682_18260</name>
</gene>